<dbReference type="InterPro" id="IPR000600">
    <property type="entry name" value="ROK"/>
</dbReference>
<comment type="caution">
    <text evidence="2">The sequence shown here is derived from an EMBL/GenBank/DDBJ whole genome shotgun (WGS) entry which is preliminary data.</text>
</comment>
<dbReference type="Pfam" id="PF00480">
    <property type="entry name" value="ROK"/>
    <property type="match status" value="1"/>
</dbReference>
<dbReference type="PANTHER" id="PTHR18964:SF173">
    <property type="entry name" value="GLUCOKINASE"/>
    <property type="match status" value="1"/>
</dbReference>
<reference evidence="2 3" key="1">
    <citation type="submission" date="2022-06" db="EMBL/GenBank/DDBJ databases">
        <title>New Species of the Genus Actinoplanes, ActinopZanes ferrugineus.</title>
        <authorList>
            <person name="Ding P."/>
        </authorList>
    </citation>
    <scope>NUCLEOTIDE SEQUENCE [LARGE SCALE GENOMIC DNA]</scope>
    <source>
        <strain evidence="2 3">TRM88003</strain>
    </source>
</reference>
<gene>
    <name evidence="2" type="ORF">M1L60_31865</name>
</gene>
<evidence type="ECO:0000313" key="2">
    <source>
        <dbReference type="EMBL" id="MCO8275188.1"/>
    </source>
</evidence>
<keyword evidence="3" id="KW-1185">Reference proteome</keyword>
<dbReference type="Gene3D" id="3.30.420.40">
    <property type="match status" value="1"/>
</dbReference>
<dbReference type="SUPFAM" id="SSF53067">
    <property type="entry name" value="Actin-like ATPase domain"/>
    <property type="match status" value="1"/>
</dbReference>
<evidence type="ECO:0000313" key="3">
    <source>
        <dbReference type="Proteomes" id="UP001523369"/>
    </source>
</evidence>
<evidence type="ECO:0000256" key="1">
    <source>
        <dbReference type="ARBA" id="ARBA00006479"/>
    </source>
</evidence>
<dbReference type="RefSeq" id="WP_253241253.1">
    <property type="nucleotide sequence ID" value="NZ_JAMYJR010000035.1"/>
</dbReference>
<dbReference type="EMBL" id="JAMYJR010000035">
    <property type="protein sequence ID" value="MCO8275188.1"/>
    <property type="molecule type" value="Genomic_DNA"/>
</dbReference>
<accession>A0ABT1DX97</accession>
<sequence>MTGRGARELAHIQIDDDGPLCPCGGRGCLVHAGSALVSSVQSAYEETLTYERILALAAAGDPGPARLLGDFGRRVGRPLADICTMLNPEAVIVGGAGGPHILDGIREAINRHAAPPAAAAVTVVPSATGDHADLLGAVALARR</sequence>
<dbReference type="PANTHER" id="PTHR18964">
    <property type="entry name" value="ROK (REPRESSOR, ORF, KINASE) FAMILY"/>
    <property type="match status" value="1"/>
</dbReference>
<organism evidence="2 3">
    <name type="scientific">Paractinoplanes aksuensis</name>
    <dbReference type="NCBI Taxonomy" id="2939490"/>
    <lineage>
        <taxon>Bacteria</taxon>
        <taxon>Bacillati</taxon>
        <taxon>Actinomycetota</taxon>
        <taxon>Actinomycetes</taxon>
        <taxon>Micromonosporales</taxon>
        <taxon>Micromonosporaceae</taxon>
        <taxon>Paractinoplanes</taxon>
    </lineage>
</organism>
<comment type="similarity">
    <text evidence="1">Belongs to the ROK (NagC/XylR) family.</text>
</comment>
<protein>
    <submittedName>
        <fullName evidence="2">ROK family protein</fullName>
    </submittedName>
</protein>
<proteinExistence type="inferred from homology"/>
<dbReference type="Proteomes" id="UP001523369">
    <property type="component" value="Unassembled WGS sequence"/>
</dbReference>
<dbReference type="InterPro" id="IPR043129">
    <property type="entry name" value="ATPase_NBD"/>
</dbReference>
<name>A0ABT1DX97_9ACTN</name>